<dbReference type="InParanoid" id="A0A067PEI9"/>
<keyword evidence="3" id="KW-1185">Reference proteome</keyword>
<dbReference type="EMBL" id="KL197979">
    <property type="protein sequence ID" value="KDQ48891.1"/>
    <property type="molecule type" value="Genomic_DNA"/>
</dbReference>
<evidence type="ECO:0000256" key="1">
    <source>
        <dbReference type="SAM" id="MobiDB-lite"/>
    </source>
</evidence>
<sequence>MSQPPAPAPGILPGGAGTISVGAALQPSLDADMTDDFDGRGIFSDLMSLSGGTYSPPNPPVISNNPPAPWTDDSDWFPASTNNSSGPLHLPSDDGLSFATDNSNSFDPSIQLQSFVGSGPQPNVFGGVGVTTSFNLSSSSDQDLEEILAGLEAGVLLEANPTHSVLPGFPSLSVVDSFASAPSSFSDDSSTLPSSPTSSGSLPGPAAFMEVMLQCLPGGAGNITPPARTDIHCDSHVAQEGRNTPGAVSDDLFIEQGLINLKAQDEHGELLYIADDNKRGRRHSEHTR</sequence>
<feature type="compositionally biased region" description="Pro residues" evidence="1">
    <location>
        <begin position="1"/>
        <end position="10"/>
    </location>
</feature>
<evidence type="ECO:0000313" key="2">
    <source>
        <dbReference type="EMBL" id="KDQ48891.1"/>
    </source>
</evidence>
<reference evidence="3" key="1">
    <citation type="journal article" date="2014" name="Proc. Natl. Acad. Sci. U.S.A.">
        <title>Extensive sampling of basidiomycete genomes demonstrates inadequacy of the white-rot/brown-rot paradigm for wood decay fungi.</title>
        <authorList>
            <person name="Riley R."/>
            <person name="Salamov A.A."/>
            <person name="Brown D.W."/>
            <person name="Nagy L.G."/>
            <person name="Floudas D."/>
            <person name="Held B.W."/>
            <person name="Levasseur A."/>
            <person name="Lombard V."/>
            <person name="Morin E."/>
            <person name="Otillar R."/>
            <person name="Lindquist E.A."/>
            <person name="Sun H."/>
            <person name="LaButti K.M."/>
            <person name="Schmutz J."/>
            <person name="Jabbour D."/>
            <person name="Luo H."/>
            <person name="Baker S.E."/>
            <person name="Pisabarro A.G."/>
            <person name="Walton J.D."/>
            <person name="Blanchette R.A."/>
            <person name="Henrissat B."/>
            <person name="Martin F."/>
            <person name="Cullen D."/>
            <person name="Hibbett D.S."/>
            <person name="Grigoriev I.V."/>
        </authorList>
    </citation>
    <scope>NUCLEOTIDE SEQUENCE [LARGE SCALE GENOMIC DNA]</scope>
    <source>
        <strain evidence="3">MUCL 33604</strain>
    </source>
</reference>
<dbReference type="Proteomes" id="UP000027265">
    <property type="component" value="Unassembled WGS sequence"/>
</dbReference>
<accession>A0A067PEI9</accession>
<gene>
    <name evidence="2" type="ORF">JAAARDRAFT_201361</name>
</gene>
<name>A0A067PEI9_9AGAM</name>
<dbReference type="AlphaFoldDB" id="A0A067PEI9"/>
<evidence type="ECO:0000313" key="3">
    <source>
        <dbReference type="Proteomes" id="UP000027265"/>
    </source>
</evidence>
<protein>
    <submittedName>
        <fullName evidence="2">Uncharacterized protein</fullName>
    </submittedName>
</protein>
<feature type="region of interest" description="Disordered" evidence="1">
    <location>
        <begin position="1"/>
        <end position="20"/>
    </location>
</feature>
<dbReference type="HOGENOM" id="CLU_966645_0_0_1"/>
<organism evidence="2 3">
    <name type="scientific">Jaapia argillacea MUCL 33604</name>
    <dbReference type="NCBI Taxonomy" id="933084"/>
    <lineage>
        <taxon>Eukaryota</taxon>
        <taxon>Fungi</taxon>
        <taxon>Dikarya</taxon>
        <taxon>Basidiomycota</taxon>
        <taxon>Agaricomycotina</taxon>
        <taxon>Agaricomycetes</taxon>
        <taxon>Agaricomycetidae</taxon>
        <taxon>Jaapiales</taxon>
        <taxon>Jaapiaceae</taxon>
        <taxon>Jaapia</taxon>
    </lineage>
</organism>
<proteinExistence type="predicted"/>